<dbReference type="AlphaFoldDB" id="A0A2P2MTT2"/>
<feature type="region of interest" description="Disordered" evidence="1">
    <location>
        <begin position="47"/>
        <end position="73"/>
    </location>
</feature>
<organism evidence="2">
    <name type="scientific">Rhizophora mucronata</name>
    <name type="common">Asiatic mangrove</name>
    <dbReference type="NCBI Taxonomy" id="61149"/>
    <lineage>
        <taxon>Eukaryota</taxon>
        <taxon>Viridiplantae</taxon>
        <taxon>Streptophyta</taxon>
        <taxon>Embryophyta</taxon>
        <taxon>Tracheophyta</taxon>
        <taxon>Spermatophyta</taxon>
        <taxon>Magnoliopsida</taxon>
        <taxon>eudicotyledons</taxon>
        <taxon>Gunneridae</taxon>
        <taxon>Pentapetalae</taxon>
        <taxon>rosids</taxon>
        <taxon>fabids</taxon>
        <taxon>Malpighiales</taxon>
        <taxon>Rhizophoraceae</taxon>
        <taxon>Rhizophora</taxon>
    </lineage>
</organism>
<reference evidence="2" key="1">
    <citation type="submission" date="2018-02" db="EMBL/GenBank/DDBJ databases">
        <title>Rhizophora mucronata_Transcriptome.</title>
        <authorList>
            <person name="Meera S.P."/>
            <person name="Sreeshan A."/>
            <person name="Augustine A."/>
        </authorList>
    </citation>
    <scope>NUCLEOTIDE SEQUENCE</scope>
    <source>
        <tissue evidence="2">Leaf</tissue>
    </source>
</reference>
<evidence type="ECO:0000313" key="2">
    <source>
        <dbReference type="EMBL" id="MBX33622.1"/>
    </source>
</evidence>
<proteinExistence type="predicted"/>
<protein>
    <submittedName>
        <fullName evidence="2">Uncharacterized protein</fullName>
    </submittedName>
</protein>
<name>A0A2P2MTT2_RHIMU</name>
<sequence length="73" mass="8224">MIKLQGLLTSSKQAIKRKMDSGCSPVAHPLILPSIASRLTNDFTWIKRQEDPGKSNPTKLRIQTAKNRRPIKL</sequence>
<accession>A0A2P2MTT2</accession>
<dbReference type="EMBL" id="GGEC01053138">
    <property type="protein sequence ID" value="MBX33622.1"/>
    <property type="molecule type" value="Transcribed_RNA"/>
</dbReference>
<evidence type="ECO:0000256" key="1">
    <source>
        <dbReference type="SAM" id="MobiDB-lite"/>
    </source>
</evidence>